<organism evidence="10 11">
    <name type="scientific">Dactylosporangium maewongense</name>
    <dbReference type="NCBI Taxonomy" id="634393"/>
    <lineage>
        <taxon>Bacteria</taxon>
        <taxon>Bacillati</taxon>
        <taxon>Actinomycetota</taxon>
        <taxon>Actinomycetes</taxon>
        <taxon>Micromonosporales</taxon>
        <taxon>Micromonosporaceae</taxon>
        <taxon>Dactylosporangium</taxon>
    </lineage>
</organism>
<keyword evidence="2" id="KW-0723">Serine/threonine-protein kinase</keyword>
<dbReference type="PANTHER" id="PTHR43289">
    <property type="entry name" value="MITOGEN-ACTIVATED PROTEIN KINASE KINASE KINASE 20-RELATED"/>
    <property type="match status" value="1"/>
</dbReference>
<evidence type="ECO:0000256" key="5">
    <source>
        <dbReference type="ARBA" id="ARBA00022777"/>
    </source>
</evidence>
<evidence type="ECO:0000256" key="1">
    <source>
        <dbReference type="ARBA" id="ARBA00012513"/>
    </source>
</evidence>
<dbReference type="SUPFAM" id="SSF56112">
    <property type="entry name" value="Protein kinase-like (PK-like)"/>
    <property type="match status" value="1"/>
</dbReference>
<evidence type="ECO:0000256" key="2">
    <source>
        <dbReference type="ARBA" id="ARBA00022527"/>
    </source>
</evidence>
<dbReference type="Gene3D" id="1.10.510.10">
    <property type="entry name" value="Transferase(Phosphotransferase) domain 1"/>
    <property type="match status" value="1"/>
</dbReference>
<keyword evidence="11" id="KW-1185">Reference proteome</keyword>
<sequence>MRSNLSGPVAGSPQRPWPGRRSKASSWPLSNSDVCIWFDGGIEAQVQGRVLGGRYHLDEVLGVGGMSTVWRAHDVVLGRDVAVKVLSGRHAGDAGSRRQIRVEARAAAGLAHPNVAQVHDFGETVEDGQRTPYIVMELVPGPTLHQRFGGAPLPPPLVFRICAEVAAGLAAAHADGLVHRDVKPANVILAPTGAKVVDFGIAAGFGAVEDDDLLGTPEYLAPERMTEDAVTPASDVYSLGVLLYRLLAGHLPWTASGSAGLLEAHLLTPPAALPALPGVPSALAQLCERCLAKDPADRPTAAEVAAILAAAAVSTPAGAFGAAFPDAAGDEPAIAASVRAPAATGGATAVVPDGSAAAAQSGATAGAAGGATAGAAGGGVAGGSGGGGWRRTRLAAGLAGATAAGLLVWLVLPAPDPISSAPAQADPGVQNPTTPAGLTPAGLPSAGTVSPTPGASGNPGTSGTSAASGPSARPGGGAGPGGPTSPGSATPASVTPTTSAAAPPGPGAAETFASEGGTVRARCASPGVAELLSWAPAAPYRTDWVSAGPAAAATVTFVHGNRTVGMTVTCGGLDPSSGTTTTGG</sequence>
<dbReference type="Proteomes" id="UP001501470">
    <property type="component" value="Unassembled WGS sequence"/>
</dbReference>
<feature type="region of interest" description="Disordered" evidence="8">
    <location>
        <begin position="421"/>
        <end position="514"/>
    </location>
</feature>
<dbReference type="InterPro" id="IPR000719">
    <property type="entry name" value="Prot_kinase_dom"/>
</dbReference>
<evidence type="ECO:0000256" key="4">
    <source>
        <dbReference type="ARBA" id="ARBA00022741"/>
    </source>
</evidence>
<evidence type="ECO:0000256" key="8">
    <source>
        <dbReference type="SAM" id="MobiDB-lite"/>
    </source>
</evidence>
<keyword evidence="4 7" id="KW-0547">Nucleotide-binding</keyword>
<dbReference type="PROSITE" id="PS00107">
    <property type="entry name" value="PROTEIN_KINASE_ATP"/>
    <property type="match status" value="1"/>
</dbReference>
<feature type="compositionally biased region" description="Low complexity" evidence="8">
    <location>
        <begin position="450"/>
        <end position="473"/>
    </location>
</feature>
<dbReference type="PANTHER" id="PTHR43289:SF6">
    <property type="entry name" value="SERINE_THREONINE-PROTEIN KINASE NEKL-3"/>
    <property type="match status" value="1"/>
</dbReference>
<feature type="domain" description="Protein kinase" evidence="9">
    <location>
        <begin position="55"/>
        <end position="313"/>
    </location>
</feature>
<reference evidence="11" key="1">
    <citation type="journal article" date="2019" name="Int. J. Syst. Evol. Microbiol.">
        <title>The Global Catalogue of Microorganisms (GCM) 10K type strain sequencing project: providing services to taxonomists for standard genome sequencing and annotation.</title>
        <authorList>
            <consortium name="The Broad Institute Genomics Platform"/>
            <consortium name="The Broad Institute Genome Sequencing Center for Infectious Disease"/>
            <person name="Wu L."/>
            <person name="Ma J."/>
        </authorList>
    </citation>
    <scope>NUCLEOTIDE SEQUENCE [LARGE SCALE GENOMIC DNA]</scope>
    <source>
        <strain evidence="11">JCM 15933</strain>
    </source>
</reference>
<gene>
    <name evidence="10" type="ORF">GCM10009827_058020</name>
</gene>
<feature type="compositionally biased region" description="Gly residues" evidence="8">
    <location>
        <begin position="474"/>
        <end position="484"/>
    </location>
</feature>
<dbReference type="PROSITE" id="PS00108">
    <property type="entry name" value="PROTEIN_KINASE_ST"/>
    <property type="match status" value="1"/>
</dbReference>
<keyword evidence="3" id="KW-0808">Transferase</keyword>
<feature type="compositionally biased region" description="Low complexity" evidence="8">
    <location>
        <begin position="485"/>
        <end position="502"/>
    </location>
</feature>
<accession>A0ABP4LVI4</accession>
<evidence type="ECO:0000256" key="6">
    <source>
        <dbReference type="ARBA" id="ARBA00022840"/>
    </source>
</evidence>
<dbReference type="PROSITE" id="PS50011">
    <property type="entry name" value="PROTEIN_KINASE_DOM"/>
    <property type="match status" value="1"/>
</dbReference>
<evidence type="ECO:0000313" key="10">
    <source>
        <dbReference type="EMBL" id="GAA1532488.1"/>
    </source>
</evidence>
<feature type="region of interest" description="Disordered" evidence="8">
    <location>
        <begin position="1"/>
        <end position="27"/>
    </location>
</feature>
<keyword evidence="5" id="KW-0418">Kinase</keyword>
<dbReference type="SMART" id="SM00220">
    <property type="entry name" value="S_TKc"/>
    <property type="match status" value="1"/>
</dbReference>
<dbReference type="InterPro" id="IPR017441">
    <property type="entry name" value="Protein_kinase_ATP_BS"/>
</dbReference>
<evidence type="ECO:0000313" key="11">
    <source>
        <dbReference type="Proteomes" id="UP001501470"/>
    </source>
</evidence>
<evidence type="ECO:0000256" key="3">
    <source>
        <dbReference type="ARBA" id="ARBA00022679"/>
    </source>
</evidence>
<dbReference type="Pfam" id="PF00069">
    <property type="entry name" value="Pkinase"/>
    <property type="match status" value="1"/>
</dbReference>
<dbReference type="InterPro" id="IPR011009">
    <property type="entry name" value="Kinase-like_dom_sf"/>
</dbReference>
<name>A0ABP4LVI4_9ACTN</name>
<comment type="caution">
    <text evidence="10">The sequence shown here is derived from an EMBL/GenBank/DDBJ whole genome shotgun (WGS) entry which is preliminary data.</text>
</comment>
<dbReference type="InterPro" id="IPR008271">
    <property type="entry name" value="Ser/Thr_kinase_AS"/>
</dbReference>
<evidence type="ECO:0000256" key="7">
    <source>
        <dbReference type="PROSITE-ProRule" id="PRU10141"/>
    </source>
</evidence>
<dbReference type="EMBL" id="BAAAQD010000012">
    <property type="protein sequence ID" value="GAA1532488.1"/>
    <property type="molecule type" value="Genomic_DNA"/>
</dbReference>
<proteinExistence type="predicted"/>
<dbReference type="EC" id="2.7.11.1" evidence="1"/>
<keyword evidence="6 7" id="KW-0067">ATP-binding</keyword>
<feature type="binding site" evidence="7">
    <location>
        <position position="84"/>
    </location>
    <ligand>
        <name>ATP</name>
        <dbReference type="ChEBI" id="CHEBI:30616"/>
    </ligand>
</feature>
<evidence type="ECO:0000259" key="9">
    <source>
        <dbReference type="PROSITE" id="PS50011"/>
    </source>
</evidence>
<dbReference type="Gene3D" id="3.30.200.20">
    <property type="entry name" value="Phosphorylase Kinase, domain 1"/>
    <property type="match status" value="1"/>
</dbReference>
<protein>
    <recommendedName>
        <fullName evidence="1">non-specific serine/threonine protein kinase</fullName>
        <ecNumber evidence="1">2.7.11.1</ecNumber>
    </recommendedName>
</protein>
<dbReference type="CDD" id="cd14014">
    <property type="entry name" value="STKc_PknB_like"/>
    <property type="match status" value="1"/>
</dbReference>